<reference evidence="2" key="1">
    <citation type="journal article" date="2015" name="Nature">
        <title>Complex archaea that bridge the gap between prokaryotes and eukaryotes.</title>
        <authorList>
            <person name="Spang A."/>
            <person name="Saw J.H."/>
            <person name="Jorgensen S.L."/>
            <person name="Zaremba-Niedzwiedzka K."/>
            <person name="Martijn J."/>
            <person name="Lind A.E."/>
            <person name="van Eijk R."/>
            <person name="Schleper C."/>
            <person name="Guy L."/>
            <person name="Ettema T.J."/>
        </authorList>
    </citation>
    <scope>NUCLEOTIDE SEQUENCE</scope>
</reference>
<evidence type="ECO:0000256" key="1">
    <source>
        <dbReference type="SAM" id="Phobius"/>
    </source>
</evidence>
<sequence length="87" mass="9724">MLPGYETSLSIATMLMGMSFIMKMVEVQRIEVGVVHYAIIFILAYSLLATALFLPLPVMVWFAVMAVVLNRANKTVVLLCLIFKLIT</sequence>
<keyword evidence="1" id="KW-0472">Membrane</keyword>
<proteinExistence type="predicted"/>
<dbReference type="AlphaFoldDB" id="A0A0F9PGD3"/>
<comment type="caution">
    <text evidence="2">The sequence shown here is derived from an EMBL/GenBank/DDBJ whole genome shotgun (WGS) entry which is preliminary data.</text>
</comment>
<evidence type="ECO:0000313" key="2">
    <source>
        <dbReference type="EMBL" id="KKN23557.1"/>
    </source>
</evidence>
<feature type="transmembrane region" description="Helical" evidence="1">
    <location>
        <begin position="60"/>
        <end position="83"/>
    </location>
</feature>
<accession>A0A0F9PGD3</accession>
<gene>
    <name evidence="2" type="ORF">LCGC14_0903720</name>
</gene>
<keyword evidence="1" id="KW-1133">Transmembrane helix</keyword>
<feature type="transmembrane region" description="Helical" evidence="1">
    <location>
        <begin position="6"/>
        <end position="22"/>
    </location>
</feature>
<protein>
    <submittedName>
        <fullName evidence="2">Uncharacterized protein</fullName>
    </submittedName>
</protein>
<organism evidence="2">
    <name type="scientific">marine sediment metagenome</name>
    <dbReference type="NCBI Taxonomy" id="412755"/>
    <lineage>
        <taxon>unclassified sequences</taxon>
        <taxon>metagenomes</taxon>
        <taxon>ecological metagenomes</taxon>
    </lineage>
</organism>
<dbReference type="EMBL" id="LAZR01002959">
    <property type="protein sequence ID" value="KKN23557.1"/>
    <property type="molecule type" value="Genomic_DNA"/>
</dbReference>
<name>A0A0F9PGD3_9ZZZZ</name>
<feature type="transmembrane region" description="Helical" evidence="1">
    <location>
        <begin position="34"/>
        <end position="54"/>
    </location>
</feature>
<keyword evidence="1" id="KW-0812">Transmembrane</keyword>